<dbReference type="GO" id="GO:0008033">
    <property type="term" value="P:tRNA processing"/>
    <property type="evidence" value="ECO:0007669"/>
    <property type="project" value="UniProtKB-KW"/>
</dbReference>
<dbReference type="GO" id="GO:0016779">
    <property type="term" value="F:nucleotidyltransferase activity"/>
    <property type="evidence" value="ECO:0007669"/>
    <property type="project" value="UniProtKB-KW"/>
</dbReference>
<reference evidence="12" key="1">
    <citation type="submission" date="2017-10" db="EMBL/GenBank/DDBJ databases">
        <title>Campylobacter species from seals.</title>
        <authorList>
            <person name="Gilbert M.J."/>
            <person name="Zomer A.L."/>
            <person name="Timmerman A.J."/>
            <person name="Duim B."/>
            <person name="Wagenaar J.A."/>
        </authorList>
    </citation>
    <scope>NUCLEOTIDE SEQUENCE [LARGE SCALE GENOMIC DNA]</scope>
    <source>
        <strain evidence="12">17S00004-5</strain>
    </source>
</reference>
<dbReference type="GO" id="GO:0000049">
    <property type="term" value="F:tRNA binding"/>
    <property type="evidence" value="ECO:0007669"/>
    <property type="project" value="TreeGrafter"/>
</dbReference>
<evidence type="ECO:0000313" key="11">
    <source>
        <dbReference type="EMBL" id="PSM52594.1"/>
    </source>
</evidence>
<name>A0A2P8R267_9BACT</name>
<keyword evidence="4" id="KW-0548">Nucleotidyltransferase</keyword>
<dbReference type="OrthoDB" id="9805698at2"/>
<feature type="domain" description="Poly A polymerase head" evidence="9">
    <location>
        <begin position="30"/>
        <end position="149"/>
    </location>
</feature>
<comment type="similarity">
    <text evidence="8">Belongs to the tRNA nucleotidyltransferase/poly(A) polymerase family.</text>
</comment>
<evidence type="ECO:0000256" key="5">
    <source>
        <dbReference type="ARBA" id="ARBA00022723"/>
    </source>
</evidence>
<evidence type="ECO:0000256" key="6">
    <source>
        <dbReference type="ARBA" id="ARBA00022741"/>
    </source>
</evidence>
<dbReference type="PANTHER" id="PTHR46173:SF1">
    <property type="entry name" value="CCA TRNA NUCLEOTIDYLTRANSFERASE 1, MITOCHONDRIAL"/>
    <property type="match status" value="1"/>
</dbReference>
<proteinExistence type="inferred from homology"/>
<dbReference type="AlphaFoldDB" id="A0A2P8R267"/>
<dbReference type="EMBL" id="PDHH01000002">
    <property type="protein sequence ID" value="PSM52594.1"/>
    <property type="molecule type" value="Genomic_DNA"/>
</dbReference>
<evidence type="ECO:0000256" key="4">
    <source>
        <dbReference type="ARBA" id="ARBA00022695"/>
    </source>
</evidence>
<dbReference type="InterPro" id="IPR002646">
    <property type="entry name" value="PolA_pol_head_dom"/>
</dbReference>
<evidence type="ECO:0000256" key="8">
    <source>
        <dbReference type="RuleBase" id="RU003953"/>
    </source>
</evidence>
<gene>
    <name evidence="11" type="ORF">CQ405_02365</name>
</gene>
<keyword evidence="12" id="KW-1185">Reference proteome</keyword>
<dbReference type="SUPFAM" id="SSF81301">
    <property type="entry name" value="Nucleotidyltransferase"/>
    <property type="match status" value="1"/>
</dbReference>
<evidence type="ECO:0000256" key="2">
    <source>
        <dbReference type="ARBA" id="ARBA00022679"/>
    </source>
</evidence>
<keyword evidence="7" id="KW-0460">Magnesium</keyword>
<dbReference type="RefSeq" id="WP_106870230.1">
    <property type="nucleotide sequence ID" value="NZ_CP053841.1"/>
</dbReference>
<dbReference type="Gene3D" id="1.10.3090.10">
    <property type="entry name" value="cca-adding enzyme, domain 2"/>
    <property type="match status" value="1"/>
</dbReference>
<comment type="caution">
    <text evidence="11">The sequence shown here is derived from an EMBL/GenBank/DDBJ whole genome shotgun (WGS) entry which is preliminary data.</text>
</comment>
<evidence type="ECO:0000256" key="7">
    <source>
        <dbReference type="ARBA" id="ARBA00022842"/>
    </source>
</evidence>
<keyword evidence="5" id="KW-0479">Metal-binding</keyword>
<sequence>MQPLKIDLKNYHNQNFLYIKDILSKYTNRAYFVGGFVRDIFLGITSKDIDIEVYDINPFEFDEIMKSISAKGVGKKYFVYKYKNYDISLPRTETKTGVGHKAFEVEICNDEELASKRRDFTINSIMINIFSGEILDFYGGLEDLKLKRLKVVNKDSFIEDSLRVLRGVGFASRFDLIIDEESFKIMKNMSLDDLSIDRISGEFKKIFKAKYQDKALKILYELDLIEFLFLTKIEKKEVAKISTILKEGLRYIKNEMFFLYIFLNYLNLDKEKVLKRLSLNTVYKRVIDEPYFDNPSDFDLLKVSLATPLKNWLGLYSDELIKRAKSLGVYEYKFKSKVTAKDVIQDGFSGPDISKELNKRRECELKTFLKNKDR</sequence>
<dbReference type="GO" id="GO:0000166">
    <property type="term" value="F:nucleotide binding"/>
    <property type="evidence" value="ECO:0007669"/>
    <property type="project" value="UniProtKB-KW"/>
</dbReference>
<dbReference type="InterPro" id="IPR043519">
    <property type="entry name" value="NT_sf"/>
</dbReference>
<organism evidence="11 12">
    <name type="scientific">Campylobacter blaseri</name>
    <dbReference type="NCBI Taxonomy" id="2042961"/>
    <lineage>
        <taxon>Bacteria</taxon>
        <taxon>Pseudomonadati</taxon>
        <taxon>Campylobacterota</taxon>
        <taxon>Epsilonproteobacteria</taxon>
        <taxon>Campylobacterales</taxon>
        <taxon>Campylobacteraceae</taxon>
        <taxon>Campylobacter</taxon>
    </lineage>
</organism>
<protein>
    <submittedName>
        <fullName evidence="11">CCA tRNA nucleotidyltransferase</fullName>
    </submittedName>
</protein>
<evidence type="ECO:0000256" key="3">
    <source>
        <dbReference type="ARBA" id="ARBA00022694"/>
    </source>
</evidence>
<feature type="domain" description="tRNA nucleotidyltransferase/poly(A) polymerase RNA and SrmB- binding" evidence="10">
    <location>
        <begin position="178"/>
        <end position="229"/>
    </location>
</feature>
<dbReference type="Pfam" id="PF12627">
    <property type="entry name" value="PolyA_pol_RNAbd"/>
    <property type="match status" value="1"/>
</dbReference>
<comment type="cofactor">
    <cofactor evidence="1">
        <name>Mg(2+)</name>
        <dbReference type="ChEBI" id="CHEBI:18420"/>
    </cofactor>
</comment>
<evidence type="ECO:0000259" key="9">
    <source>
        <dbReference type="Pfam" id="PF01743"/>
    </source>
</evidence>
<evidence type="ECO:0000313" key="12">
    <source>
        <dbReference type="Proteomes" id="UP000240535"/>
    </source>
</evidence>
<dbReference type="Proteomes" id="UP000240535">
    <property type="component" value="Unassembled WGS sequence"/>
</dbReference>
<dbReference type="CDD" id="cd05398">
    <property type="entry name" value="NT_ClassII-CCAase"/>
    <property type="match status" value="1"/>
</dbReference>
<evidence type="ECO:0000256" key="1">
    <source>
        <dbReference type="ARBA" id="ARBA00001946"/>
    </source>
</evidence>
<dbReference type="GO" id="GO:0046872">
    <property type="term" value="F:metal ion binding"/>
    <property type="evidence" value="ECO:0007669"/>
    <property type="project" value="UniProtKB-KW"/>
</dbReference>
<keyword evidence="6" id="KW-0547">Nucleotide-binding</keyword>
<dbReference type="Gene3D" id="3.30.460.10">
    <property type="entry name" value="Beta Polymerase, domain 2"/>
    <property type="match status" value="1"/>
</dbReference>
<dbReference type="InterPro" id="IPR032828">
    <property type="entry name" value="PolyA_RNA-bd"/>
</dbReference>
<dbReference type="SUPFAM" id="SSF81891">
    <property type="entry name" value="Poly A polymerase C-terminal region-like"/>
    <property type="match status" value="1"/>
</dbReference>
<dbReference type="PANTHER" id="PTHR46173">
    <property type="entry name" value="CCA TRNA NUCLEOTIDYLTRANSFERASE 1, MITOCHONDRIAL"/>
    <property type="match status" value="1"/>
</dbReference>
<keyword evidence="2 8" id="KW-0808">Transferase</keyword>
<accession>A0A2P8R267</accession>
<keyword evidence="3" id="KW-0819">tRNA processing</keyword>
<dbReference type="InterPro" id="IPR050264">
    <property type="entry name" value="Bact_CCA-adding_enz_type3_sf"/>
</dbReference>
<evidence type="ECO:0000259" key="10">
    <source>
        <dbReference type="Pfam" id="PF12627"/>
    </source>
</evidence>
<dbReference type="Pfam" id="PF01743">
    <property type="entry name" value="PolyA_pol"/>
    <property type="match status" value="1"/>
</dbReference>
<keyword evidence="8" id="KW-0694">RNA-binding</keyword>